<comment type="cofactor">
    <cofactor evidence="1">
        <name>Zn(2+)</name>
        <dbReference type="ChEBI" id="CHEBI:29105"/>
    </cofactor>
</comment>
<evidence type="ECO:0000256" key="3">
    <source>
        <dbReference type="ARBA" id="ARBA00022801"/>
    </source>
</evidence>
<evidence type="ECO:0000313" key="7">
    <source>
        <dbReference type="Proteomes" id="UP000247099"/>
    </source>
</evidence>
<dbReference type="InterPro" id="IPR055438">
    <property type="entry name" value="AstE_AspA_cat"/>
</dbReference>
<dbReference type="EMBL" id="QHJQ01000008">
    <property type="protein sequence ID" value="PXA03589.1"/>
    <property type="molecule type" value="Genomic_DNA"/>
</dbReference>
<reference evidence="6 7" key="1">
    <citation type="submission" date="2018-05" db="EMBL/GenBank/DDBJ databases">
        <title>Coraliomargarita sinensis sp. nov., isolated from a marine solar saltern.</title>
        <authorList>
            <person name="Zhou L.Y."/>
        </authorList>
    </citation>
    <scope>NUCLEOTIDE SEQUENCE [LARGE SCALE GENOMIC DNA]</scope>
    <source>
        <strain evidence="6 7">WN38</strain>
    </source>
</reference>
<evidence type="ECO:0000256" key="4">
    <source>
        <dbReference type="ARBA" id="ARBA00022833"/>
    </source>
</evidence>
<feature type="domain" description="Succinylglutamate desuccinylase/Aspartoacylase catalytic" evidence="5">
    <location>
        <begin position="47"/>
        <end position="226"/>
    </location>
</feature>
<dbReference type="GO" id="GO:0016788">
    <property type="term" value="F:hydrolase activity, acting on ester bonds"/>
    <property type="evidence" value="ECO:0007669"/>
    <property type="project" value="InterPro"/>
</dbReference>
<dbReference type="PIRSF" id="PIRSF039012">
    <property type="entry name" value="ASP"/>
    <property type="match status" value="1"/>
</dbReference>
<evidence type="ECO:0000256" key="1">
    <source>
        <dbReference type="ARBA" id="ARBA00001947"/>
    </source>
</evidence>
<protein>
    <submittedName>
        <fullName evidence="6">Succinate dehydrogenase</fullName>
    </submittedName>
</protein>
<dbReference type="OrthoDB" id="9782876at2"/>
<dbReference type="SUPFAM" id="SSF53187">
    <property type="entry name" value="Zn-dependent exopeptidases"/>
    <property type="match status" value="1"/>
</dbReference>
<gene>
    <name evidence="6" type="ORF">DDZ13_11450</name>
</gene>
<dbReference type="PANTHER" id="PTHR37326">
    <property type="entry name" value="BLL3975 PROTEIN"/>
    <property type="match status" value="1"/>
</dbReference>
<dbReference type="Proteomes" id="UP000247099">
    <property type="component" value="Unassembled WGS sequence"/>
</dbReference>
<dbReference type="Gene3D" id="3.40.630.10">
    <property type="entry name" value="Zn peptidases"/>
    <property type="match status" value="1"/>
</dbReference>
<dbReference type="GO" id="GO:0016811">
    <property type="term" value="F:hydrolase activity, acting on carbon-nitrogen (but not peptide) bonds, in linear amides"/>
    <property type="evidence" value="ECO:0007669"/>
    <property type="project" value="InterPro"/>
</dbReference>
<dbReference type="PANTHER" id="PTHR37326:SF1">
    <property type="entry name" value="BLL3975 PROTEIN"/>
    <property type="match status" value="1"/>
</dbReference>
<accession>A0A317ZIJ6</accession>
<dbReference type="InterPro" id="IPR053138">
    <property type="entry name" value="N-alpha-Ac-DABA_deacetylase"/>
</dbReference>
<dbReference type="CDD" id="cd06251">
    <property type="entry name" value="M14_ASTE_ASPA-like"/>
    <property type="match status" value="1"/>
</dbReference>
<evidence type="ECO:0000313" key="6">
    <source>
        <dbReference type="EMBL" id="PXA03589.1"/>
    </source>
</evidence>
<dbReference type="InParanoid" id="A0A317ZIJ6"/>
<name>A0A317ZIJ6_9BACT</name>
<keyword evidence="7" id="KW-1185">Reference proteome</keyword>
<organism evidence="6 7">
    <name type="scientific">Coraliomargarita sinensis</name>
    <dbReference type="NCBI Taxonomy" id="2174842"/>
    <lineage>
        <taxon>Bacteria</taxon>
        <taxon>Pseudomonadati</taxon>
        <taxon>Verrucomicrobiota</taxon>
        <taxon>Opitutia</taxon>
        <taxon>Puniceicoccales</taxon>
        <taxon>Coraliomargaritaceae</taxon>
        <taxon>Coraliomargarita</taxon>
    </lineage>
</organism>
<dbReference type="AlphaFoldDB" id="A0A317ZIJ6"/>
<dbReference type="GO" id="GO:0046872">
    <property type="term" value="F:metal ion binding"/>
    <property type="evidence" value="ECO:0007669"/>
    <property type="project" value="UniProtKB-KW"/>
</dbReference>
<dbReference type="Pfam" id="PF24827">
    <property type="entry name" value="AstE_AspA_cat"/>
    <property type="match status" value="1"/>
</dbReference>
<evidence type="ECO:0000259" key="5">
    <source>
        <dbReference type="Pfam" id="PF24827"/>
    </source>
</evidence>
<comment type="caution">
    <text evidence="6">The sequence shown here is derived from an EMBL/GenBank/DDBJ whole genome shotgun (WGS) entry which is preliminary data.</text>
</comment>
<proteinExistence type="predicted"/>
<sequence length="352" mass="38323">MSKEDLFEIAGQSIPLGTNEDVRLPISQTYTGDPIGIPVRIIRADEPGPKIFVTAAIHGDEINGTGIIHDFLFNDRPQLTCGTLVLAPVVNVFGFESHERYLPDRRDLNRSFPGSESGSLASRIAHTLMQELVQHCDYGIDLHTAAVQRTNFPNVRADLSNPRTRRLATAFGCMLTVDGKGPLGSFRREATRAGCPTIILEAGEPWKVEPSVLQIGIRGIRNVLSELGMVERPVEKPPFQVKIRKTTWVRAAVGGILKFHVSPGDFVEADQAVATNYSIMGVEQSVLTSPVPGIVLGMATLPAVKPGEPICHIATMSEGQVRRFRKKLEATRSDLHAQVQADLATNLDVVPG</sequence>
<evidence type="ECO:0000256" key="2">
    <source>
        <dbReference type="ARBA" id="ARBA00022723"/>
    </source>
</evidence>
<dbReference type="InterPro" id="IPR043795">
    <property type="entry name" value="N-alpha-Ac-DABA-like"/>
</dbReference>
<keyword evidence="2" id="KW-0479">Metal-binding</keyword>
<keyword evidence="3" id="KW-0378">Hydrolase</keyword>
<keyword evidence="4" id="KW-0862">Zinc</keyword>
<dbReference type="RefSeq" id="WP_110131589.1">
    <property type="nucleotide sequence ID" value="NZ_QHJQ01000008.1"/>
</dbReference>